<comment type="caution">
    <text evidence="2">The sequence shown here is derived from an EMBL/GenBank/DDBJ whole genome shotgun (WGS) entry which is preliminary data.</text>
</comment>
<reference evidence="2 3" key="1">
    <citation type="journal article" date="2024" name="Proc. Natl. Acad. Sci. U.S.A.">
        <title>The genetic regulatory architecture and epigenomic basis for age-related changes in rattlesnake venom.</title>
        <authorList>
            <person name="Hogan M.P."/>
            <person name="Holding M.L."/>
            <person name="Nystrom G.S."/>
            <person name="Colston T.J."/>
            <person name="Bartlett D.A."/>
            <person name="Mason A.J."/>
            <person name="Ellsworth S.A."/>
            <person name="Rautsaw R.M."/>
            <person name="Lawrence K.C."/>
            <person name="Strickland J.L."/>
            <person name="He B."/>
            <person name="Fraser P."/>
            <person name="Margres M.J."/>
            <person name="Gilbert D.M."/>
            <person name="Gibbs H.L."/>
            <person name="Parkinson C.L."/>
            <person name="Rokyta D.R."/>
        </authorList>
    </citation>
    <scope>NUCLEOTIDE SEQUENCE [LARGE SCALE GENOMIC DNA]</scope>
    <source>
        <strain evidence="2">DRR0105</strain>
    </source>
</reference>
<sequence>MLGSPKWDARKALRICPACTCVWLPCRAATAAYTRSSSCPPPPTPAINPPATMQGAEWQEATELMKILGILLQKIQYQKIAMKQEKAYKHEDAKEPSMKKGQQAAAEKQCVDTHFLQQLGLKNSGISASSSSHRCKDEGANGEDDNHLSLGTSKNTLIITNIASLSPQQFLVYRFGCTVAHLMGRVFCLPALVLLLAEAIPQQHSTGDQEATWLTKDLYYDADNHSLYILSSHLENAGVFVAVLLNAMAHVKAGPMEANHITPGFWKELNKGITALADAFFHCAWEAAEMTKERSLQNHSPLCVAARLSFEELLSVQKSPRVGFLERDPEERLSVEMFITVLHGEHKADLFNIHCKVQILLDGIKHRCGCEEEIELADESGQVKNLLQNKYHYATELLGERETYVLLSVTNGEKASESEFRPLLKDEHIVNPKFLAKLGSCQEHKGPSPRMKSRRIHRKSTLDIPTAEGIRNASPHGNRTRTPNLSPKQRKKN</sequence>
<evidence type="ECO:0000256" key="1">
    <source>
        <dbReference type="SAM" id="MobiDB-lite"/>
    </source>
</evidence>
<dbReference type="Proteomes" id="UP001474421">
    <property type="component" value="Unassembled WGS sequence"/>
</dbReference>
<feature type="compositionally biased region" description="Basic and acidic residues" evidence="1">
    <location>
        <begin position="134"/>
        <end position="147"/>
    </location>
</feature>
<protein>
    <submittedName>
        <fullName evidence="2">Uncharacterized protein</fullName>
    </submittedName>
</protein>
<evidence type="ECO:0000313" key="3">
    <source>
        <dbReference type="Proteomes" id="UP001474421"/>
    </source>
</evidence>
<organism evidence="2 3">
    <name type="scientific">Crotalus adamanteus</name>
    <name type="common">Eastern diamondback rattlesnake</name>
    <dbReference type="NCBI Taxonomy" id="8729"/>
    <lineage>
        <taxon>Eukaryota</taxon>
        <taxon>Metazoa</taxon>
        <taxon>Chordata</taxon>
        <taxon>Craniata</taxon>
        <taxon>Vertebrata</taxon>
        <taxon>Euteleostomi</taxon>
        <taxon>Lepidosauria</taxon>
        <taxon>Squamata</taxon>
        <taxon>Bifurcata</taxon>
        <taxon>Unidentata</taxon>
        <taxon>Episquamata</taxon>
        <taxon>Toxicofera</taxon>
        <taxon>Serpentes</taxon>
        <taxon>Colubroidea</taxon>
        <taxon>Viperidae</taxon>
        <taxon>Crotalinae</taxon>
        <taxon>Crotalus</taxon>
    </lineage>
</organism>
<accession>A0AAW1AZ67</accession>
<dbReference type="InterPro" id="IPR039471">
    <property type="entry name" value="CXorf65-like"/>
</dbReference>
<proteinExistence type="predicted"/>
<dbReference type="AlphaFoldDB" id="A0AAW1AZ67"/>
<keyword evidence="3" id="KW-1185">Reference proteome</keyword>
<feature type="region of interest" description="Disordered" evidence="1">
    <location>
        <begin position="440"/>
        <end position="493"/>
    </location>
</feature>
<feature type="region of interest" description="Disordered" evidence="1">
    <location>
        <begin position="125"/>
        <end position="147"/>
    </location>
</feature>
<gene>
    <name evidence="2" type="ORF">NXF25_014379</name>
</gene>
<dbReference type="Pfam" id="PF15874">
    <property type="entry name" value="Il2rg"/>
    <property type="match status" value="1"/>
</dbReference>
<dbReference type="PANTHER" id="PTHR33887">
    <property type="entry name" value="PB1 DOMAIN-CONTAINING PROTEIN"/>
    <property type="match status" value="1"/>
</dbReference>
<feature type="compositionally biased region" description="Polar residues" evidence="1">
    <location>
        <begin position="475"/>
        <end position="487"/>
    </location>
</feature>
<dbReference type="PANTHER" id="PTHR33887:SF5">
    <property type="entry name" value="PB1 DOMAIN-CONTAINING PROTEIN"/>
    <property type="match status" value="1"/>
</dbReference>
<name>A0AAW1AZ67_CROAD</name>
<evidence type="ECO:0000313" key="2">
    <source>
        <dbReference type="EMBL" id="KAK9395033.1"/>
    </source>
</evidence>
<dbReference type="EMBL" id="JAOTOJ010000010">
    <property type="protein sequence ID" value="KAK9395033.1"/>
    <property type="molecule type" value="Genomic_DNA"/>
</dbReference>